<dbReference type="EMBL" id="CP017555">
    <property type="protein sequence ID" value="AOW02586.1"/>
    <property type="molecule type" value="Genomic_DNA"/>
</dbReference>
<reference evidence="1 2" key="1">
    <citation type="journal article" date="2016" name="PLoS ONE">
        <title>Sequence Assembly of Yarrowia lipolytica Strain W29/CLIB89 Shows Transposable Element Diversity.</title>
        <authorList>
            <person name="Magnan C."/>
            <person name="Yu J."/>
            <person name="Chang I."/>
            <person name="Jahn E."/>
            <person name="Kanomata Y."/>
            <person name="Wu J."/>
            <person name="Zeller M."/>
            <person name="Oakes M."/>
            <person name="Baldi P."/>
            <person name="Sandmeyer S."/>
        </authorList>
    </citation>
    <scope>NUCLEOTIDE SEQUENCE [LARGE SCALE GENOMIC DNA]</scope>
    <source>
        <strain evidence="2">CLIB89(W29)</strain>
    </source>
</reference>
<name>A0A1D8NAC4_YARLL</name>
<dbReference type="VEuPathDB" id="FungiDB:YALI0_C09570g"/>
<dbReference type="Gene3D" id="2.70.98.10">
    <property type="match status" value="1"/>
</dbReference>
<dbReference type="Pfam" id="PF01263">
    <property type="entry name" value="Aldose_epim"/>
    <property type="match status" value="1"/>
</dbReference>
<dbReference type="PANTHER" id="PTHR10091">
    <property type="entry name" value="ALDOSE-1-EPIMERASE"/>
    <property type="match status" value="1"/>
</dbReference>
<organism evidence="1 2">
    <name type="scientific">Yarrowia lipolytica</name>
    <name type="common">Candida lipolytica</name>
    <dbReference type="NCBI Taxonomy" id="4952"/>
    <lineage>
        <taxon>Eukaryota</taxon>
        <taxon>Fungi</taxon>
        <taxon>Dikarya</taxon>
        <taxon>Ascomycota</taxon>
        <taxon>Saccharomycotina</taxon>
        <taxon>Dipodascomycetes</taxon>
        <taxon>Dipodascales</taxon>
        <taxon>Dipodascales incertae sedis</taxon>
        <taxon>Yarrowia</taxon>
    </lineage>
</organism>
<dbReference type="GO" id="GO:0004034">
    <property type="term" value="F:aldose 1-epimerase activity"/>
    <property type="evidence" value="ECO:0007669"/>
    <property type="project" value="TreeGrafter"/>
</dbReference>
<gene>
    <name evidence="1" type="ORF">YALI1_C13261g</name>
</gene>
<dbReference type="InterPro" id="IPR011013">
    <property type="entry name" value="Gal_mutarotase_sf_dom"/>
</dbReference>
<dbReference type="AlphaFoldDB" id="A0A1D8NAC4"/>
<dbReference type="PANTHER" id="PTHR10091:SF0">
    <property type="entry name" value="GALACTOSE MUTAROTASE"/>
    <property type="match status" value="1"/>
</dbReference>
<accession>A0A1D8NAC4</accession>
<dbReference type="VEuPathDB" id="FungiDB:YALI1_C13261g"/>
<dbReference type="GeneID" id="2909771"/>
<dbReference type="eggNOG" id="KOG1371">
    <property type="taxonomic scope" value="Eukaryota"/>
</dbReference>
<dbReference type="GO" id="GO:0030246">
    <property type="term" value="F:carbohydrate binding"/>
    <property type="evidence" value="ECO:0007669"/>
    <property type="project" value="InterPro"/>
</dbReference>
<protein>
    <recommendedName>
        <fullName evidence="3">Aldose 1-epimerase</fullName>
    </recommendedName>
</protein>
<dbReference type="SUPFAM" id="SSF74650">
    <property type="entry name" value="Galactose mutarotase-like"/>
    <property type="match status" value="1"/>
</dbReference>
<dbReference type="GO" id="GO:0006006">
    <property type="term" value="P:glucose metabolic process"/>
    <property type="evidence" value="ECO:0007669"/>
    <property type="project" value="TreeGrafter"/>
</dbReference>
<proteinExistence type="predicted"/>
<dbReference type="GO" id="GO:0033499">
    <property type="term" value="P:galactose catabolic process via UDP-galactose, Leloir pathway"/>
    <property type="evidence" value="ECO:0007669"/>
    <property type="project" value="TreeGrafter"/>
</dbReference>
<dbReference type="InterPro" id="IPR008183">
    <property type="entry name" value="Aldose_1/G6P_1-epimerase"/>
</dbReference>
<dbReference type="Proteomes" id="UP000182444">
    <property type="component" value="Chromosome 1C"/>
</dbReference>
<evidence type="ECO:0008006" key="3">
    <source>
        <dbReference type="Google" id="ProtNLM"/>
    </source>
</evidence>
<evidence type="ECO:0000313" key="1">
    <source>
        <dbReference type="EMBL" id="AOW02586.1"/>
    </source>
</evidence>
<dbReference type="RefSeq" id="XP_501647.3">
    <property type="nucleotide sequence ID" value="XM_501647.3"/>
</dbReference>
<sequence length="385" mass="42956">MTFCNTGATLQSWENSILGFENHTNYLNRQNPYFGATIGPVANRLYQPNGILLHGGKEGWSWKKWNKSSPAAAENSNVTKFELRDTHITAHVTYTLTKSPDKKTSQLEIEYSVNSNELGKSMPISMTNHSYFCLDKDGAEGEGHVTVDDHELWLCNDHVIEHKDGLQSEPPTGELVRCEALLKAGAGESRDTFSSLGRFSDLSSLGGTSISLNGTVLDHTFAVDNDRLSRDAKLDTRDDPLVSVAILSRGKTRLTVKTTEPCFQVYTGDYNNVELLPGESRDFGRRSGVAIECSRPTNAWNVPGWRPWVDLGQGEYGAKIIYGAWEKFRELQIQLQRALNTDVNLTELQTPISTYRAPNTNIDFTKLQTISNLAQVGDRMFKMII</sequence>
<dbReference type="InterPro" id="IPR014718">
    <property type="entry name" value="GH-type_carb-bd"/>
</dbReference>
<evidence type="ECO:0000313" key="2">
    <source>
        <dbReference type="Proteomes" id="UP000182444"/>
    </source>
</evidence>
<dbReference type="KEGG" id="yli:2909771"/>